<protein>
    <submittedName>
        <fullName evidence="6">ATPase AAA</fullName>
    </submittedName>
</protein>
<dbReference type="InterPro" id="IPR013783">
    <property type="entry name" value="Ig-like_fold"/>
</dbReference>
<dbReference type="InterPro" id="IPR003961">
    <property type="entry name" value="FN3_dom"/>
</dbReference>
<evidence type="ECO:0000256" key="3">
    <source>
        <dbReference type="ARBA" id="ARBA00023326"/>
    </source>
</evidence>
<evidence type="ECO:0000256" key="2">
    <source>
        <dbReference type="ARBA" id="ARBA00023295"/>
    </source>
</evidence>
<dbReference type="Proteomes" id="UP000618382">
    <property type="component" value="Unassembled WGS sequence"/>
</dbReference>
<feature type="compositionally biased region" description="Polar residues" evidence="4">
    <location>
        <begin position="372"/>
        <end position="385"/>
    </location>
</feature>
<dbReference type="SMART" id="SM00060">
    <property type="entry name" value="FN3"/>
    <property type="match status" value="4"/>
</dbReference>
<keyword evidence="1" id="KW-0677">Repeat</keyword>
<evidence type="ECO:0000313" key="6">
    <source>
        <dbReference type="EMBL" id="GIG33790.1"/>
    </source>
</evidence>
<dbReference type="Pfam" id="PF00041">
    <property type="entry name" value="fn3"/>
    <property type="match status" value="3"/>
</dbReference>
<organism evidence="7 8">
    <name type="scientific">Cellulomonas oligotrophica</name>
    <dbReference type="NCBI Taxonomy" id="931536"/>
    <lineage>
        <taxon>Bacteria</taxon>
        <taxon>Bacillati</taxon>
        <taxon>Actinomycetota</taxon>
        <taxon>Actinomycetes</taxon>
        <taxon>Micrococcales</taxon>
        <taxon>Cellulomonadaceae</taxon>
        <taxon>Cellulomonas</taxon>
    </lineage>
</organism>
<dbReference type="SUPFAM" id="SSF49265">
    <property type="entry name" value="Fibronectin type III"/>
    <property type="match status" value="2"/>
</dbReference>
<feature type="domain" description="Fibronectin type-III" evidence="5">
    <location>
        <begin position="1553"/>
        <end position="1646"/>
    </location>
</feature>
<evidence type="ECO:0000256" key="4">
    <source>
        <dbReference type="SAM" id="MobiDB-lite"/>
    </source>
</evidence>
<keyword evidence="2" id="KW-0326">Glycosidase</keyword>
<evidence type="ECO:0000313" key="9">
    <source>
        <dbReference type="Proteomes" id="UP000618382"/>
    </source>
</evidence>
<feature type="region of interest" description="Disordered" evidence="4">
    <location>
        <begin position="356"/>
        <end position="385"/>
    </location>
</feature>
<evidence type="ECO:0000256" key="1">
    <source>
        <dbReference type="ARBA" id="ARBA00022737"/>
    </source>
</evidence>
<dbReference type="Proteomes" id="UP000577956">
    <property type="component" value="Unassembled WGS sequence"/>
</dbReference>
<dbReference type="InterPro" id="IPR050964">
    <property type="entry name" value="Striated_Muscle_Regulatory"/>
</dbReference>
<evidence type="ECO:0000313" key="8">
    <source>
        <dbReference type="Proteomes" id="UP000577956"/>
    </source>
</evidence>
<feature type="compositionally biased region" description="Acidic residues" evidence="4">
    <location>
        <begin position="356"/>
        <end position="370"/>
    </location>
</feature>
<dbReference type="InterPro" id="IPR036116">
    <property type="entry name" value="FN3_sf"/>
</dbReference>
<reference evidence="6 9" key="2">
    <citation type="submission" date="2021-01" db="EMBL/GenBank/DDBJ databases">
        <title>Whole genome shotgun sequence of Cellulomonas oligotrophica NBRC 109435.</title>
        <authorList>
            <person name="Komaki H."/>
            <person name="Tamura T."/>
        </authorList>
    </citation>
    <scope>NUCLEOTIDE SEQUENCE [LARGE SCALE GENOMIC DNA]</scope>
    <source>
        <strain evidence="6 9">NBRC 109435</strain>
    </source>
</reference>
<gene>
    <name evidence="7" type="ORF">BKA21_000634</name>
    <name evidence="6" type="ORF">Col01nite_29490</name>
</gene>
<dbReference type="NCBIfam" id="NF012211">
    <property type="entry name" value="tand_rpt_95"/>
    <property type="match status" value="1"/>
</dbReference>
<dbReference type="GO" id="GO:0000272">
    <property type="term" value="P:polysaccharide catabolic process"/>
    <property type="evidence" value="ECO:0007669"/>
    <property type="project" value="UniProtKB-KW"/>
</dbReference>
<dbReference type="Gene3D" id="2.60.40.10">
    <property type="entry name" value="Immunoglobulins"/>
    <property type="match status" value="4"/>
</dbReference>
<feature type="region of interest" description="Disordered" evidence="4">
    <location>
        <begin position="1628"/>
        <end position="1650"/>
    </location>
</feature>
<dbReference type="PANTHER" id="PTHR13817:SF73">
    <property type="entry name" value="FIBRONECTIN TYPE-III DOMAIN-CONTAINING PROTEIN"/>
    <property type="match status" value="1"/>
</dbReference>
<dbReference type="Gene3D" id="2.60.40.2810">
    <property type="match status" value="1"/>
</dbReference>
<dbReference type="PROSITE" id="PS50853">
    <property type="entry name" value="FN3"/>
    <property type="match status" value="3"/>
</dbReference>
<keyword evidence="9" id="KW-1185">Reference proteome</keyword>
<dbReference type="GO" id="GO:0016798">
    <property type="term" value="F:hydrolase activity, acting on glycosyl bonds"/>
    <property type="evidence" value="ECO:0007669"/>
    <property type="project" value="UniProtKB-KW"/>
</dbReference>
<feature type="domain" description="Fibronectin type-III" evidence="5">
    <location>
        <begin position="1647"/>
        <end position="1744"/>
    </location>
</feature>
<feature type="domain" description="Fibronectin type-III" evidence="5">
    <location>
        <begin position="1466"/>
        <end position="1552"/>
    </location>
</feature>
<sequence length="2007" mass="207593">MTWWDLRTWRRRPVTTAAAVVTVPALVLSLALLDRGFPLARVELNDGGVWLTATSQLSLGRYNVPVEELDGGLVTTGGTFDVLQDAGDVLLVEPAVLSVVDPVTVTTTTQVAIGDVDVDMAAGRVVLVDADGGVWVRTMTTLDGLRVEDDAPDLELGEGGKAVVATSGVVLAVAPEDGAVTRVPALDGVVQAEEAGSFGALELDALTAVGDEAVALSGSTVHTPGGAVTVDDEDLVLQQPGPQASSVLVAGSSALWEVPLDGGAAREHPTTGSGPPAAPVRVGSCAYAAWSSTVGSSLRLCDGQDAVVEDLEGMRPGDTLAFRVNRGMVVLNETAGGRVWLPQLDTQVRVPNWEDVVPEEDPEDSQEESDGAQVTQQPVTECAEQSTAPVAVDDAFGVRAGRSRLLPVIDNDSSSDCGILVVSEFAPLPEDFGTVEAVQGGRALQVRVADGATGSAELTYTVTDGRGQNAPSTATVVLTVSDGDAPPAQVRTSTATVDAGGFVEHAVLADFADPDGDDLLLVGASADPAAGTARFRQDGVLTFTADGGTLGRTQVTVQVSDGTNVVDGVVEVDVRAAGSVPPRIDPVHAVTYVGQEVTLRPLDAVRSGSAEPARLAAVGEVAGATIVPDLQAGTFTFRAARSGPFYVQFVVTAAPQQATGLARIDVLEWPEEALPPVAVRDVAYLPAGGEVTVDPLANDEDPAGNVLVLQRVDVPDGSGLEVALLEHRYVQISARRTLDAPVVLDYQVSNGSASAVGQIVVQPVAPNASQQPPVVPNVEVRVRTGGVVTIPVLEGASDPDGDELTLLRQLPEPLAEGQGLLFVSGDVLRYQAPDEPITARATFAVEDATGNVTAATVTVRVHESDPSTKSPPRPQDVVARVFEGETVRIPIPLVGIDDDGDGVTLLGQASAPTLGRVTATGPDWLEYESFAGSTGTDTFTYAVEDWVGQRAVATVRVGVAPRPTQASTVQARPDEVTLRPGQRVEVRVLANDLASGAGELTLEEIVDMPEGLDAEVAGRRIALTAPAEAGVLLVVYRVADSRGGTDTGVLTVTVDPEAPVLPPVARDVTVPAIDTLGRTEVRVDVLEVAQNPSGPTSDLEVGVPTSHRDVARVTDDGDVVVTLADQAQTVPYVLVNTTDRSASAYAFITVPALGFFPPQMRPRAPELRVPAGEQLRIDLGEQVQVAPGRTARIADVSQVTAVNSDGSALVPENDLETLLFRARDGYVGPASISVLVTDATGAGDETARTSFITLPITVYALDDYPPTFGPAALDVGQGDAARAVDLLSFTTGPEGPATVEDGYTYRITSPPAPGFTVALDGSDLRVSADASTPRGTTAQVEVTIGYGRAGSMTAVVDLAVVASTQPLATVRAWDVPDGVQGQTTSVPVLDDAYNPFPGSPLTVTGATVETPGAGTASATSSSVAVRPADDFVGQMSVRYRVRDATGDPAREVEGRVTVRVRGVPATPVPPRVGEVRDRTVVLSWTAPDSRGEPITEYRVTASPGGRTYACASTTCTIDELQNDVEHTFTVEARNAVGWSEPSASSAPARPDAVPDAPAAPSLEFGDRALTATWSAPTSTGSPITSYTLEITPAPASGPAVVTTPTTSYRFTGLANGTAYTVRVRAQNRAPEPSAWSPSSAPQTPAGVPATPVVTAERKTQPWGDTAAIQVSWTVASSNGDEVAQYEVRVDGSETCVSNGPTSCTISPAERGRTYAIAVRARNKAGWSAAGTTTGETISAPTAPQNVALTAGPDADFGQGTAELTWNAPTSTGGAGITITGYRITGPNLDTTVGPTVRSRSFSGLGAGALGPFTVTATSSRGLSGDGATSGSVTIRTRPQQPTVTASPGGVDEIVVSFADNGTGGAPVDAREYRVDGAAVGSVDSPYRTQDRTRFEYRVRNAAGWSPWASAESDPGQPSTATVRAQVLDGSGTGALRFQVVLESDGGRSVEQVQWQLAGPENRSDNNAAVDETVTLNDLDAGTYTLTLRARNAVGWSGWTAPLEVMVQ</sequence>
<evidence type="ECO:0000313" key="7">
    <source>
        <dbReference type="EMBL" id="NYD85085.1"/>
    </source>
</evidence>
<proteinExistence type="predicted"/>
<dbReference type="RefSeq" id="WP_140458666.1">
    <property type="nucleotide sequence ID" value="NZ_BAABFI010000003.1"/>
</dbReference>
<evidence type="ECO:0000259" key="5">
    <source>
        <dbReference type="PROSITE" id="PS50853"/>
    </source>
</evidence>
<dbReference type="CDD" id="cd00063">
    <property type="entry name" value="FN3"/>
    <property type="match status" value="3"/>
</dbReference>
<name>A0A7Y9JYH0_9CELL</name>
<keyword evidence="3" id="KW-0119">Carbohydrate metabolism</keyword>
<dbReference type="Pfam" id="PF17963">
    <property type="entry name" value="Big_9"/>
    <property type="match status" value="5"/>
</dbReference>
<feature type="compositionally biased region" description="Low complexity" evidence="4">
    <location>
        <begin position="1629"/>
        <end position="1645"/>
    </location>
</feature>
<keyword evidence="2" id="KW-0378">Hydrolase</keyword>
<reference evidence="7 8" key="1">
    <citation type="submission" date="2020-07" db="EMBL/GenBank/DDBJ databases">
        <title>Sequencing the genomes of 1000 actinobacteria strains.</title>
        <authorList>
            <person name="Klenk H.-P."/>
        </authorList>
    </citation>
    <scope>NUCLEOTIDE SEQUENCE [LARGE SCALE GENOMIC DNA]</scope>
    <source>
        <strain evidence="7 8">DSM 24482</strain>
    </source>
</reference>
<dbReference type="EMBL" id="BONN01000009">
    <property type="protein sequence ID" value="GIG33790.1"/>
    <property type="molecule type" value="Genomic_DNA"/>
</dbReference>
<dbReference type="PANTHER" id="PTHR13817">
    <property type="entry name" value="TITIN"/>
    <property type="match status" value="1"/>
</dbReference>
<keyword evidence="3" id="KW-0624">Polysaccharide degradation</keyword>
<comment type="caution">
    <text evidence="7">The sequence shown here is derived from an EMBL/GenBank/DDBJ whole genome shotgun (WGS) entry which is preliminary data.</text>
</comment>
<accession>A0A7Y9JYH0</accession>
<dbReference type="EMBL" id="JACCBK010000001">
    <property type="protein sequence ID" value="NYD85085.1"/>
    <property type="molecule type" value="Genomic_DNA"/>
</dbReference>